<keyword evidence="3" id="KW-1185">Reference proteome</keyword>
<dbReference type="PANTHER" id="PTHR43792">
    <property type="entry name" value="GNAT FAMILY, PUTATIVE (AFU_ORTHOLOGUE AFUA_3G00765)-RELATED-RELATED"/>
    <property type="match status" value="1"/>
</dbReference>
<dbReference type="PROSITE" id="PS51186">
    <property type="entry name" value="GNAT"/>
    <property type="match status" value="1"/>
</dbReference>
<dbReference type="InterPro" id="IPR051531">
    <property type="entry name" value="N-acetyltransferase"/>
</dbReference>
<gene>
    <name evidence="2" type="ORF">C8N44_12095</name>
</gene>
<protein>
    <submittedName>
        <fullName evidence="2">RimJ/RimL family protein N-acetyltransferase</fullName>
    </submittedName>
</protein>
<dbReference type="AlphaFoldDB" id="A0A2T6APJ0"/>
<organism evidence="2 3">
    <name type="scientific">Allosediminivita pacifica</name>
    <dbReference type="NCBI Taxonomy" id="1267769"/>
    <lineage>
        <taxon>Bacteria</taxon>
        <taxon>Pseudomonadati</taxon>
        <taxon>Pseudomonadota</taxon>
        <taxon>Alphaproteobacteria</taxon>
        <taxon>Rhodobacterales</taxon>
        <taxon>Paracoccaceae</taxon>
        <taxon>Allosediminivita</taxon>
    </lineage>
</organism>
<accession>A0A2T6APJ0</accession>
<dbReference type="SUPFAM" id="SSF55729">
    <property type="entry name" value="Acyl-CoA N-acyltransferases (Nat)"/>
    <property type="match status" value="1"/>
</dbReference>
<dbReference type="Pfam" id="PF13302">
    <property type="entry name" value="Acetyltransf_3"/>
    <property type="match status" value="1"/>
</dbReference>
<reference evidence="2 3" key="1">
    <citation type="submission" date="2018-04" db="EMBL/GenBank/DDBJ databases">
        <title>Genomic Encyclopedia of Archaeal and Bacterial Type Strains, Phase II (KMG-II): from individual species to whole genera.</title>
        <authorList>
            <person name="Goeker M."/>
        </authorList>
    </citation>
    <scope>NUCLEOTIDE SEQUENCE [LARGE SCALE GENOMIC DNA]</scope>
    <source>
        <strain evidence="2 3">DSM 29329</strain>
    </source>
</reference>
<feature type="domain" description="N-acetyltransferase" evidence="1">
    <location>
        <begin position="33"/>
        <end position="190"/>
    </location>
</feature>
<evidence type="ECO:0000259" key="1">
    <source>
        <dbReference type="PROSITE" id="PS51186"/>
    </source>
</evidence>
<dbReference type="Proteomes" id="UP000244069">
    <property type="component" value="Unassembled WGS sequence"/>
</dbReference>
<evidence type="ECO:0000313" key="3">
    <source>
        <dbReference type="Proteomes" id="UP000244069"/>
    </source>
</evidence>
<dbReference type="PANTHER" id="PTHR43792:SF1">
    <property type="entry name" value="N-ACETYLTRANSFERASE DOMAIN-CONTAINING PROTEIN"/>
    <property type="match status" value="1"/>
</dbReference>
<dbReference type="EMBL" id="QBKN01000020">
    <property type="protein sequence ID" value="PTX45739.1"/>
    <property type="molecule type" value="Genomic_DNA"/>
</dbReference>
<sequence>MSQRQNSMLGAAPFTTHEQRPLTAAPLLETERLILRGPQPRDAEPMMTFLMDQERAAGFGAYDNRSDAWRWFALNVGHWHIHGYGYFSIEMKDTGEMAGITGIWNPEGWPEPEVGWVVFDGYEGKGIAREGAERARRWAYEDLGFSTLTSNIVPGNTRSIALAERMGAHYERAYLNPNMGEDLLYRHPGPTRSE</sequence>
<keyword evidence="2" id="KW-0808">Transferase</keyword>
<dbReference type="Gene3D" id="3.40.630.30">
    <property type="match status" value="1"/>
</dbReference>
<comment type="caution">
    <text evidence="2">The sequence shown here is derived from an EMBL/GenBank/DDBJ whole genome shotgun (WGS) entry which is preliminary data.</text>
</comment>
<evidence type="ECO:0000313" key="2">
    <source>
        <dbReference type="EMBL" id="PTX45739.1"/>
    </source>
</evidence>
<proteinExistence type="predicted"/>
<dbReference type="InterPro" id="IPR000182">
    <property type="entry name" value="GNAT_dom"/>
</dbReference>
<dbReference type="GO" id="GO:0016747">
    <property type="term" value="F:acyltransferase activity, transferring groups other than amino-acyl groups"/>
    <property type="evidence" value="ECO:0007669"/>
    <property type="project" value="InterPro"/>
</dbReference>
<dbReference type="InterPro" id="IPR016181">
    <property type="entry name" value="Acyl_CoA_acyltransferase"/>
</dbReference>
<name>A0A2T6APJ0_9RHOB</name>